<organism evidence="1 2">
    <name type="scientific">Clostridium gelidum</name>
    <dbReference type="NCBI Taxonomy" id="704125"/>
    <lineage>
        <taxon>Bacteria</taxon>
        <taxon>Bacillati</taxon>
        <taxon>Bacillota</taxon>
        <taxon>Clostridia</taxon>
        <taxon>Eubacteriales</taxon>
        <taxon>Clostridiaceae</taxon>
        <taxon>Clostridium</taxon>
    </lineage>
</organism>
<keyword evidence="2" id="KW-1185">Reference proteome</keyword>
<dbReference type="SUPFAM" id="SSF143842">
    <property type="entry name" value="YwmB-like"/>
    <property type="match status" value="1"/>
</dbReference>
<dbReference type="RefSeq" id="WP_224036184.1">
    <property type="nucleotide sequence ID" value="NZ_AP024849.1"/>
</dbReference>
<dbReference type="Proteomes" id="UP000824633">
    <property type="component" value="Chromosome"/>
</dbReference>
<name>A0ABM7SY55_9CLOT</name>
<evidence type="ECO:0008006" key="3">
    <source>
        <dbReference type="Google" id="ProtNLM"/>
    </source>
</evidence>
<dbReference type="EMBL" id="AP024849">
    <property type="protein sequence ID" value="BCZ44515.1"/>
    <property type="molecule type" value="Genomic_DNA"/>
</dbReference>
<gene>
    <name evidence="1" type="ORF">psyc5s11_05820</name>
</gene>
<proteinExistence type="predicted"/>
<evidence type="ECO:0000313" key="2">
    <source>
        <dbReference type="Proteomes" id="UP000824633"/>
    </source>
</evidence>
<evidence type="ECO:0000313" key="1">
    <source>
        <dbReference type="EMBL" id="BCZ44515.1"/>
    </source>
</evidence>
<reference evidence="2" key="1">
    <citation type="submission" date="2021-07" db="EMBL/GenBank/DDBJ databases">
        <title>Complete genome sequencing of a Clostridium isolate.</title>
        <authorList>
            <person name="Ueki A."/>
            <person name="Tonouchi A."/>
        </authorList>
    </citation>
    <scope>NUCLEOTIDE SEQUENCE [LARGE SCALE GENOMIC DNA]</scope>
    <source>
        <strain evidence="2">C5S11</strain>
    </source>
</reference>
<dbReference type="InterPro" id="IPR036209">
    <property type="entry name" value="YwmB-like_sf"/>
</dbReference>
<sequence>MKVKFSILIFILLSFFNIGAVSKEVINSKNSFSALETNIRSVSEFQENGVKLQYKTRDNIEKESDRIKQYLIKKINGDYREINKNQFETFDNNFHTNIKLWCEDKYTYVEITLINENAKYTTVDLKSILQKLEDQESENIQYLFYYEGKEKDLDNNYSIDKLANENNIQKINLLRINNGYTGNGYLSNGEKINLAIIRYNTGSHIIIGTPIIFAIY</sequence>
<protein>
    <recommendedName>
        <fullName evidence="3">TATA-box binding</fullName>
    </recommendedName>
</protein>
<accession>A0ABM7SY55</accession>